<evidence type="ECO:0000256" key="4">
    <source>
        <dbReference type="ARBA" id="ARBA00023159"/>
    </source>
</evidence>
<keyword evidence="4 5" id="KW-0010">Activator</keyword>
<name>A0A2Z2NKI0_9GAMM</name>
<dbReference type="KEGG" id="gai:IMCC3135_08585"/>
<dbReference type="InterPro" id="IPR003751">
    <property type="entry name" value="CsrA"/>
</dbReference>
<evidence type="ECO:0000256" key="1">
    <source>
        <dbReference type="ARBA" id="ARBA00022490"/>
    </source>
</evidence>
<dbReference type="GO" id="GO:0045948">
    <property type="term" value="P:positive regulation of translational initiation"/>
    <property type="evidence" value="ECO:0007669"/>
    <property type="project" value="UniProtKB-UniRule"/>
</dbReference>
<keyword evidence="2 5" id="KW-0810">Translation regulation</keyword>
<organism evidence="7 8">
    <name type="scientific">Granulosicoccus antarcticus IMCC3135</name>
    <dbReference type="NCBI Taxonomy" id="1192854"/>
    <lineage>
        <taxon>Bacteria</taxon>
        <taxon>Pseudomonadati</taxon>
        <taxon>Pseudomonadota</taxon>
        <taxon>Gammaproteobacteria</taxon>
        <taxon>Chromatiales</taxon>
        <taxon>Granulosicoccaceae</taxon>
        <taxon>Granulosicoccus</taxon>
    </lineage>
</organism>
<evidence type="ECO:0000256" key="5">
    <source>
        <dbReference type="HAMAP-Rule" id="MF_00167"/>
    </source>
</evidence>
<sequence length="71" mass="8113">MLILTRRVDERIFIGEDITLCVLDIEGNRVRLGLEAPKDVAILREEVQQRYDAEASNDAHHPQIDEAKRSA</sequence>
<dbReference type="InterPro" id="IPR036107">
    <property type="entry name" value="CsrA_sf"/>
</dbReference>
<keyword evidence="3 5" id="KW-0694">RNA-binding</keyword>
<feature type="region of interest" description="Disordered" evidence="6">
    <location>
        <begin position="52"/>
        <end position="71"/>
    </location>
</feature>
<dbReference type="GO" id="GO:0006109">
    <property type="term" value="P:regulation of carbohydrate metabolic process"/>
    <property type="evidence" value="ECO:0007669"/>
    <property type="project" value="UniProtKB-UniRule"/>
</dbReference>
<dbReference type="GO" id="GO:0005829">
    <property type="term" value="C:cytosol"/>
    <property type="evidence" value="ECO:0007669"/>
    <property type="project" value="TreeGrafter"/>
</dbReference>
<evidence type="ECO:0000313" key="8">
    <source>
        <dbReference type="Proteomes" id="UP000250079"/>
    </source>
</evidence>
<dbReference type="HAMAP" id="MF_00167">
    <property type="entry name" value="CsrA"/>
    <property type="match status" value="1"/>
</dbReference>
<comment type="function">
    <text evidence="5">A key translational regulator that binds mRNA to regulate translation initiation and/or mRNA stability. Mediates global changes in gene expression, shifting from rapid growth to stress survival by linking envelope stress, the stringent response and the catabolite repression systems. Usually binds in the 5'-UTR; binding at or near the Shine-Dalgarno sequence prevents ribosome-binding, repressing translation, binding elsewhere in the 5'-UTR can activate translation and/or stabilize the mRNA. Its function is antagonized by small RNA(s).</text>
</comment>
<dbReference type="EMBL" id="CP018632">
    <property type="protein sequence ID" value="ASJ71816.1"/>
    <property type="molecule type" value="Genomic_DNA"/>
</dbReference>
<dbReference type="GO" id="GO:0006402">
    <property type="term" value="P:mRNA catabolic process"/>
    <property type="evidence" value="ECO:0007669"/>
    <property type="project" value="InterPro"/>
</dbReference>
<dbReference type="NCBIfam" id="TIGR00202">
    <property type="entry name" value="csrA"/>
    <property type="match status" value="1"/>
</dbReference>
<keyword evidence="5" id="KW-0678">Repressor</keyword>
<evidence type="ECO:0000313" key="7">
    <source>
        <dbReference type="EMBL" id="ASJ71816.1"/>
    </source>
</evidence>
<dbReference type="Pfam" id="PF02599">
    <property type="entry name" value="CsrA"/>
    <property type="match status" value="1"/>
</dbReference>
<keyword evidence="8" id="KW-1185">Reference proteome</keyword>
<dbReference type="SUPFAM" id="SSF117130">
    <property type="entry name" value="CsrA-like"/>
    <property type="match status" value="1"/>
</dbReference>
<dbReference type="NCBIfam" id="NF002469">
    <property type="entry name" value="PRK01712.1"/>
    <property type="match status" value="1"/>
</dbReference>
<evidence type="ECO:0000256" key="3">
    <source>
        <dbReference type="ARBA" id="ARBA00022884"/>
    </source>
</evidence>
<gene>
    <name evidence="7" type="primary">csrA_2</name>
    <name evidence="5" type="synonym">csrA</name>
    <name evidence="7" type="ORF">IMCC3135_08585</name>
</gene>
<dbReference type="PANTHER" id="PTHR34984">
    <property type="entry name" value="CARBON STORAGE REGULATOR"/>
    <property type="match status" value="1"/>
</dbReference>
<evidence type="ECO:0000256" key="6">
    <source>
        <dbReference type="SAM" id="MobiDB-lite"/>
    </source>
</evidence>
<reference evidence="7 8" key="1">
    <citation type="submission" date="2016-12" db="EMBL/GenBank/DDBJ databases">
        <authorList>
            <person name="Song W.-J."/>
            <person name="Kurnit D.M."/>
        </authorList>
    </citation>
    <scope>NUCLEOTIDE SEQUENCE [LARGE SCALE GENOMIC DNA]</scope>
    <source>
        <strain evidence="7 8">IMCC3135</strain>
    </source>
</reference>
<comment type="subcellular location">
    <subcellularLocation>
        <location evidence="5">Cytoplasm</location>
    </subcellularLocation>
</comment>
<dbReference type="Proteomes" id="UP000250079">
    <property type="component" value="Chromosome"/>
</dbReference>
<dbReference type="GO" id="GO:0045947">
    <property type="term" value="P:negative regulation of translational initiation"/>
    <property type="evidence" value="ECO:0007669"/>
    <property type="project" value="UniProtKB-UniRule"/>
</dbReference>
<comment type="subunit">
    <text evidence="5">Homodimer; the beta-strands of each monomer intercalate to form a hydrophobic core, while the alpha-helices form wings that extend away from the core.</text>
</comment>
<dbReference type="OrthoDB" id="9809061at2"/>
<proteinExistence type="inferred from homology"/>
<dbReference type="RefSeq" id="WP_088917205.1">
    <property type="nucleotide sequence ID" value="NZ_CP018632.1"/>
</dbReference>
<protein>
    <recommendedName>
        <fullName evidence="5">Translational regulator CsrA</fullName>
    </recommendedName>
    <alternativeName>
        <fullName evidence="5">Carbon storage regulator</fullName>
    </alternativeName>
</protein>
<dbReference type="AlphaFoldDB" id="A0A2Z2NKI0"/>
<dbReference type="PANTHER" id="PTHR34984:SF1">
    <property type="entry name" value="CARBON STORAGE REGULATOR"/>
    <property type="match status" value="1"/>
</dbReference>
<evidence type="ECO:0000256" key="2">
    <source>
        <dbReference type="ARBA" id="ARBA00022845"/>
    </source>
</evidence>
<comment type="similarity">
    <text evidence="5">Belongs to the CsrA/RsmA family.</text>
</comment>
<dbReference type="GO" id="GO:0048027">
    <property type="term" value="F:mRNA 5'-UTR binding"/>
    <property type="evidence" value="ECO:0007669"/>
    <property type="project" value="UniProtKB-UniRule"/>
</dbReference>
<keyword evidence="1 5" id="KW-0963">Cytoplasm</keyword>
<accession>A0A2Z2NKI0</accession>
<dbReference type="Gene3D" id="2.60.40.4380">
    <property type="entry name" value="Translational regulator CsrA"/>
    <property type="match status" value="1"/>
</dbReference>